<evidence type="ECO:0000256" key="1">
    <source>
        <dbReference type="SAM" id="MobiDB-lite"/>
    </source>
</evidence>
<organism evidence="2 3">
    <name type="scientific">Xylanimonas protaetiae</name>
    <dbReference type="NCBI Taxonomy" id="2509457"/>
    <lineage>
        <taxon>Bacteria</taxon>
        <taxon>Bacillati</taxon>
        <taxon>Actinomycetota</taxon>
        <taxon>Actinomycetes</taxon>
        <taxon>Micrococcales</taxon>
        <taxon>Promicromonosporaceae</taxon>
        <taxon>Xylanimonas</taxon>
    </lineage>
</organism>
<dbReference type="KEGG" id="xya:ET471_06950"/>
<dbReference type="OrthoDB" id="4466134at2"/>
<proteinExistence type="predicted"/>
<evidence type="ECO:0000313" key="2">
    <source>
        <dbReference type="EMBL" id="QAY69808.1"/>
    </source>
</evidence>
<evidence type="ECO:0000313" key="3">
    <source>
        <dbReference type="Proteomes" id="UP000292118"/>
    </source>
</evidence>
<reference evidence="2 3" key="1">
    <citation type="submission" date="2019-01" db="EMBL/GenBank/DDBJ databases">
        <title>Genome sequencing of strain FW10M-9.</title>
        <authorList>
            <person name="Heo J."/>
            <person name="Kim S.-J."/>
            <person name="Kim J.-S."/>
            <person name="Hong S.-B."/>
            <person name="Kwon S.-W."/>
        </authorList>
    </citation>
    <scope>NUCLEOTIDE SEQUENCE [LARGE SCALE GENOMIC DNA]</scope>
    <source>
        <strain evidence="2 3">FW10M-9</strain>
    </source>
</reference>
<dbReference type="AlphaFoldDB" id="A0A4P6FGR7"/>
<dbReference type="EMBL" id="CP035493">
    <property type="protein sequence ID" value="QAY69808.1"/>
    <property type="molecule type" value="Genomic_DNA"/>
</dbReference>
<feature type="compositionally biased region" description="Basic and acidic residues" evidence="1">
    <location>
        <begin position="143"/>
        <end position="166"/>
    </location>
</feature>
<feature type="region of interest" description="Disordered" evidence="1">
    <location>
        <begin position="116"/>
        <end position="166"/>
    </location>
</feature>
<name>A0A4P6FGR7_9MICO</name>
<sequence length="166" mass="17645">MQDLARAAQADAGTSMRQLARRAQEHGFKIVDTTLNAIAAGTYKSRPTSETIRAIAWLSHVTDDEAFAAAGQPVPGPPFAKELPPDVDHLSPRHRKIVVELLRVLIDDDLRACSSEGTASQASPASDVVDVATSGAATSRTRRAPDRRRAAARGQEPEDRAGDGPA</sequence>
<dbReference type="Proteomes" id="UP000292118">
    <property type="component" value="Chromosome"/>
</dbReference>
<keyword evidence="3" id="KW-1185">Reference proteome</keyword>
<gene>
    <name evidence="2" type="ORF">ET471_06950</name>
</gene>
<protein>
    <submittedName>
        <fullName evidence="2">Uncharacterized protein</fullName>
    </submittedName>
</protein>
<accession>A0A4P6FGR7</accession>
<dbReference type="RefSeq" id="WP_129187198.1">
    <property type="nucleotide sequence ID" value="NZ_CP035493.1"/>
</dbReference>